<accession>A0A0J6YKJ4</accession>
<dbReference type="AlphaFoldDB" id="A0A0J6YKJ4"/>
<dbReference type="EMBL" id="DS028097">
    <property type="protein sequence ID" value="KMP07468.1"/>
    <property type="molecule type" value="Genomic_DNA"/>
</dbReference>
<evidence type="ECO:0000313" key="1">
    <source>
        <dbReference type="EMBL" id="KMP07468.1"/>
    </source>
</evidence>
<dbReference type="Proteomes" id="UP000054565">
    <property type="component" value="Unassembled WGS sequence"/>
</dbReference>
<protein>
    <submittedName>
        <fullName evidence="1">Uncharacterized protein</fullName>
    </submittedName>
</protein>
<sequence>MPQQPLDLDEKFFITIHNKWKNIFPGDCAVAKLSDKPFISISNLHGGLACLLISPTAVIICNFSPLTTQAAGRQVFAKLKKERDKYKQDLRCDGSCRSRLILLPDVRKLPVFFIRCATDVWSHVQYTQVPGIPIAGKRRGSSYC</sequence>
<evidence type="ECO:0000313" key="2">
    <source>
        <dbReference type="Proteomes" id="UP000054565"/>
    </source>
</evidence>
<name>A0A0J6YKJ4_COCIT</name>
<reference evidence="2" key="1">
    <citation type="journal article" date="2010" name="Genome Res.">
        <title>Population genomic sequencing of Coccidioides fungi reveals recent hybridization and transposon control.</title>
        <authorList>
            <person name="Neafsey D.E."/>
            <person name="Barker B.M."/>
            <person name="Sharpton T.J."/>
            <person name="Stajich J.E."/>
            <person name="Park D.J."/>
            <person name="Whiston E."/>
            <person name="Hung C.-Y."/>
            <person name="McMahan C."/>
            <person name="White J."/>
            <person name="Sykes S."/>
            <person name="Heiman D."/>
            <person name="Young S."/>
            <person name="Zeng Q."/>
            <person name="Abouelleil A."/>
            <person name="Aftuck L."/>
            <person name="Bessette D."/>
            <person name="Brown A."/>
            <person name="FitzGerald M."/>
            <person name="Lui A."/>
            <person name="Macdonald J.P."/>
            <person name="Priest M."/>
            <person name="Orbach M.J."/>
            <person name="Galgiani J.N."/>
            <person name="Kirkland T.N."/>
            <person name="Cole G.T."/>
            <person name="Birren B.W."/>
            <person name="Henn M.R."/>
            <person name="Taylor J.W."/>
            <person name="Rounsley S.D."/>
        </authorList>
    </citation>
    <scope>NUCLEOTIDE SEQUENCE [LARGE SCALE GENOMIC DNA]</scope>
    <source>
        <strain evidence="2">RMSCC 2394</strain>
    </source>
</reference>
<organism evidence="1 2">
    <name type="scientific">Coccidioides immitis RMSCC 2394</name>
    <dbReference type="NCBI Taxonomy" id="404692"/>
    <lineage>
        <taxon>Eukaryota</taxon>
        <taxon>Fungi</taxon>
        <taxon>Dikarya</taxon>
        <taxon>Ascomycota</taxon>
        <taxon>Pezizomycotina</taxon>
        <taxon>Eurotiomycetes</taxon>
        <taxon>Eurotiomycetidae</taxon>
        <taxon>Onygenales</taxon>
        <taxon>Onygenaceae</taxon>
        <taxon>Coccidioides</taxon>
    </lineage>
</organism>
<gene>
    <name evidence="1" type="ORF">CIRG_07149</name>
</gene>
<proteinExistence type="predicted"/>